<gene>
    <name evidence="1" type="ORF">DPM12_17500</name>
</gene>
<evidence type="ECO:0000313" key="1">
    <source>
        <dbReference type="EMBL" id="RAW11137.1"/>
    </source>
</evidence>
<dbReference type="EMBL" id="QMIG01000022">
    <property type="protein sequence ID" value="RAW11137.1"/>
    <property type="molecule type" value="Genomic_DNA"/>
</dbReference>
<reference evidence="1 2" key="1">
    <citation type="submission" date="2018-06" db="EMBL/GenBank/DDBJ databases">
        <title>Phytoactinopolyspora halophila sp. nov., a novel halophilic actinomycete isolated from a saline soil in China.</title>
        <authorList>
            <person name="Tang S.-K."/>
        </authorList>
    </citation>
    <scope>NUCLEOTIDE SEQUENCE [LARGE SCALE GENOMIC DNA]</scope>
    <source>
        <strain evidence="1 2">YIM 96934</strain>
    </source>
</reference>
<dbReference type="AlphaFoldDB" id="A0A329QFJ4"/>
<dbReference type="RefSeq" id="WP_112259645.1">
    <property type="nucleotide sequence ID" value="NZ_QMIG01000022.1"/>
</dbReference>
<dbReference type="Proteomes" id="UP000250462">
    <property type="component" value="Unassembled WGS sequence"/>
</dbReference>
<protein>
    <submittedName>
        <fullName evidence="1">Uncharacterized protein</fullName>
    </submittedName>
</protein>
<accession>A0A329QFJ4</accession>
<organism evidence="1 2">
    <name type="scientific">Phytoactinopolyspora halophila</name>
    <dbReference type="NCBI Taxonomy" id="1981511"/>
    <lineage>
        <taxon>Bacteria</taxon>
        <taxon>Bacillati</taxon>
        <taxon>Actinomycetota</taxon>
        <taxon>Actinomycetes</taxon>
        <taxon>Jiangellales</taxon>
        <taxon>Jiangellaceae</taxon>
        <taxon>Phytoactinopolyspora</taxon>
    </lineage>
</organism>
<sequence>MSYTIEDQIIKIIITHDPWDGNAELVKKIANAVRERVRVQVSDELWLMVDEWNDHHVGVFGEDDPPVYARGVRNGLVLAARAVGND</sequence>
<keyword evidence="2" id="KW-1185">Reference proteome</keyword>
<name>A0A329QFJ4_9ACTN</name>
<evidence type="ECO:0000313" key="2">
    <source>
        <dbReference type="Proteomes" id="UP000250462"/>
    </source>
</evidence>
<comment type="caution">
    <text evidence="1">The sequence shown here is derived from an EMBL/GenBank/DDBJ whole genome shotgun (WGS) entry which is preliminary data.</text>
</comment>
<proteinExistence type="predicted"/>